<keyword evidence="2" id="KW-1185">Reference proteome</keyword>
<evidence type="ECO:0000313" key="1">
    <source>
        <dbReference type="EMBL" id="TCZ54240.1"/>
    </source>
</evidence>
<dbReference type="OrthoDB" id="9785907at2"/>
<accession>A0A4R4D645</accession>
<dbReference type="GO" id="GO:0016853">
    <property type="term" value="F:isomerase activity"/>
    <property type="evidence" value="ECO:0007669"/>
    <property type="project" value="UniProtKB-KW"/>
</dbReference>
<reference evidence="1 2" key="1">
    <citation type="submission" date="2019-03" db="EMBL/GenBank/DDBJ databases">
        <title>Paracraurococcus aquatilis NE82 genome sequence.</title>
        <authorList>
            <person name="Zhao Y."/>
            <person name="Du Z."/>
        </authorList>
    </citation>
    <scope>NUCLEOTIDE SEQUENCE [LARGE SCALE GENOMIC DNA]</scope>
    <source>
        <strain evidence="1 2">NE82</strain>
    </source>
</reference>
<evidence type="ECO:0000313" key="2">
    <source>
        <dbReference type="Proteomes" id="UP000295023"/>
    </source>
</evidence>
<dbReference type="NCBIfam" id="NF035939">
    <property type="entry name" value="TIM_EboE"/>
    <property type="match status" value="1"/>
</dbReference>
<dbReference type="SUPFAM" id="SSF51658">
    <property type="entry name" value="Xylose isomerase-like"/>
    <property type="match status" value="1"/>
</dbReference>
<dbReference type="RefSeq" id="WP_132295781.1">
    <property type="nucleotide sequence ID" value="NZ_SKBM01000034.1"/>
</dbReference>
<dbReference type="EMBL" id="SKBM01000034">
    <property type="protein sequence ID" value="TCZ54240.1"/>
    <property type="molecule type" value="Genomic_DNA"/>
</dbReference>
<dbReference type="InterPro" id="IPR036237">
    <property type="entry name" value="Xyl_isomerase-like_sf"/>
</dbReference>
<organism evidence="1 2">
    <name type="scientific">Roseicella aquatilis</name>
    <dbReference type="NCBI Taxonomy" id="2527868"/>
    <lineage>
        <taxon>Bacteria</taxon>
        <taxon>Pseudomonadati</taxon>
        <taxon>Pseudomonadota</taxon>
        <taxon>Alphaproteobacteria</taxon>
        <taxon>Acetobacterales</taxon>
        <taxon>Roseomonadaceae</taxon>
        <taxon>Roseicella</taxon>
    </lineage>
</organism>
<dbReference type="Proteomes" id="UP000295023">
    <property type="component" value="Unassembled WGS sequence"/>
</dbReference>
<dbReference type="AlphaFoldDB" id="A0A4R4D645"/>
<proteinExistence type="predicted"/>
<sequence length="408" mass="45699">MHLKGSRGLAHLAYCTNIHPGETWPEVRAALRRHLPEVKRRISRDAPMGVGLRLSAEAAAALAYEPDELAELRDFLDTHGLYVFTLNGFPYGRFHGARVKEEVYQPDWCQPERLAYTNRLANLLAGLMPAHDPELTGSVSTAPGGFRSLAGAPGAEAEVADALLRHAAHLHALRERTGRTIALAIEPEPMCLMETVEEAARFFEQHLFSYAGVARLATLAGITVPAAEEVVRRHLGLCYDVCHAAVEFETPEASLARLRRSGISVAKLQLSSALRIPRVNAAAIERLRPYDEGVYLHQVVERRAADGRLVRYRDLADAFAAFDREPEAGAREWRVHFHVPVFHDNLDAFATTQAELREILERQRHEMISSHLEVETYTWDVLPPDLRRSELSEAIARELTWVRERLGA</sequence>
<comment type="caution">
    <text evidence="1">The sequence shown here is derived from an EMBL/GenBank/DDBJ whole genome shotgun (WGS) entry which is preliminary data.</text>
</comment>
<protein>
    <submittedName>
        <fullName evidence="1">Sugar phosphate isomerase</fullName>
    </submittedName>
</protein>
<gene>
    <name evidence="1" type="ORF">EXY23_23690</name>
</gene>
<dbReference type="Gene3D" id="3.20.20.150">
    <property type="entry name" value="Divalent-metal-dependent TIM barrel enzymes"/>
    <property type="match status" value="1"/>
</dbReference>
<name>A0A4R4D645_9PROT</name>
<keyword evidence="1" id="KW-0413">Isomerase</keyword>